<dbReference type="AlphaFoldDB" id="A0A4Y2X0X1"/>
<gene>
    <name evidence="3" type="ORF">AVEN_171536_1</name>
    <name evidence="2" type="ORF">AVEN_95921_1</name>
</gene>
<dbReference type="Proteomes" id="UP000499080">
    <property type="component" value="Unassembled WGS sequence"/>
</dbReference>
<sequence>MLSFILLTLFDGRCGIVVKSLLWDRRFRVQNLIPVKIRCVCDLLHAKAYVVTNLPSFGVAWKFGEGFQLRCRSRHLTVVHNYEVHPKIARVLFRNGSLI</sequence>
<evidence type="ECO:0000313" key="2">
    <source>
        <dbReference type="EMBL" id="GBO43179.1"/>
    </source>
</evidence>
<feature type="chain" id="PRO_5036129340" description="Secreted protein" evidence="1">
    <location>
        <begin position="16"/>
        <end position="99"/>
    </location>
</feature>
<dbReference type="EMBL" id="BGPR01069547">
    <property type="protein sequence ID" value="GBO43179.1"/>
    <property type="molecule type" value="Genomic_DNA"/>
</dbReference>
<evidence type="ECO:0008006" key="5">
    <source>
        <dbReference type="Google" id="ProtNLM"/>
    </source>
</evidence>
<evidence type="ECO:0000256" key="1">
    <source>
        <dbReference type="SAM" id="SignalP"/>
    </source>
</evidence>
<keyword evidence="1" id="KW-0732">Signal</keyword>
<feature type="signal peptide" evidence="1">
    <location>
        <begin position="1"/>
        <end position="15"/>
    </location>
</feature>
<evidence type="ECO:0000313" key="3">
    <source>
        <dbReference type="EMBL" id="GBO43181.1"/>
    </source>
</evidence>
<dbReference type="EMBL" id="BGPR01069550">
    <property type="protein sequence ID" value="GBO43181.1"/>
    <property type="molecule type" value="Genomic_DNA"/>
</dbReference>
<proteinExistence type="predicted"/>
<organism evidence="3 4">
    <name type="scientific">Araneus ventricosus</name>
    <name type="common">Orbweaver spider</name>
    <name type="synonym">Epeira ventricosa</name>
    <dbReference type="NCBI Taxonomy" id="182803"/>
    <lineage>
        <taxon>Eukaryota</taxon>
        <taxon>Metazoa</taxon>
        <taxon>Ecdysozoa</taxon>
        <taxon>Arthropoda</taxon>
        <taxon>Chelicerata</taxon>
        <taxon>Arachnida</taxon>
        <taxon>Araneae</taxon>
        <taxon>Araneomorphae</taxon>
        <taxon>Entelegynae</taxon>
        <taxon>Araneoidea</taxon>
        <taxon>Araneidae</taxon>
        <taxon>Araneus</taxon>
    </lineage>
</organism>
<keyword evidence="4" id="KW-1185">Reference proteome</keyword>
<protein>
    <recommendedName>
        <fullName evidence="5">Secreted protein</fullName>
    </recommendedName>
</protein>
<evidence type="ECO:0000313" key="4">
    <source>
        <dbReference type="Proteomes" id="UP000499080"/>
    </source>
</evidence>
<reference evidence="3 4" key="1">
    <citation type="journal article" date="2019" name="Sci. Rep.">
        <title>Orb-weaving spider Araneus ventricosus genome elucidates the spidroin gene catalogue.</title>
        <authorList>
            <person name="Kono N."/>
            <person name="Nakamura H."/>
            <person name="Ohtoshi R."/>
            <person name="Moran D.A.P."/>
            <person name="Shinohara A."/>
            <person name="Yoshida Y."/>
            <person name="Fujiwara M."/>
            <person name="Mori M."/>
            <person name="Tomita M."/>
            <person name="Arakawa K."/>
        </authorList>
    </citation>
    <scope>NUCLEOTIDE SEQUENCE [LARGE SCALE GENOMIC DNA]</scope>
</reference>
<name>A0A4Y2X0X1_ARAVE</name>
<comment type="caution">
    <text evidence="3">The sequence shown here is derived from an EMBL/GenBank/DDBJ whole genome shotgun (WGS) entry which is preliminary data.</text>
</comment>
<accession>A0A4Y2X0X1</accession>